<accession>A0A839E4A2</accession>
<reference evidence="1 2" key="1">
    <citation type="submission" date="2020-07" db="EMBL/GenBank/DDBJ databases">
        <title>Sequencing the genomes of 1000 actinobacteria strains.</title>
        <authorList>
            <person name="Klenk H.-P."/>
        </authorList>
    </citation>
    <scope>NUCLEOTIDE SEQUENCE [LARGE SCALE GENOMIC DNA]</scope>
    <source>
        <strain evidence="1 2">DSM 19663</strain>
    </source>
</reference>
<dbReference type="PANTHER" id="PTHR13812">
    <property type="entry name" value="KETIMINE REDUCTASE MU-CRYSTALLIN"/>
    <property type="match status" value="1"/>
</dbReference>
<name>A0A839E4A2_9MICO</name>
<dbReference type="SUPFAM" id="SSF51735">
    <property type="entry name" value="NAD(P)-binding Rossmann-fold domains"/>
    <property type="match status" value="1"/>
</dbReference>
<dbReference type="Pfam" id="PF02423">
    <property type="entry name" value="OCD_Mu_crystall"/>
    <property type="match status" value="1"/>
</dbReference>
<dbReference type="PANTHER" id="PTHR13812:SF19">
    <property type="entry name" value="KETIMINE REDUCTASE MU-CRYSTALLIN"/>
    <property type="match status" value="1"/>
</dbReference>
<dbReference type="GO" id="GO:0005737">
    <property type="term" value="C:cytoplasm"/>
    <property type="evidence" value="ECO:0007669"/>
    <property type="project" value="TreeGrafter"/>
</dbReference>
<dbReference type="EMBL" id="JACGWX010000002">
    <property type="protein sequence ID" value="MBA8847509.1"/>
    <property type="molecule type" value="Genomic_DNA"/>
</dbReference>
<dbReference type="InterPro" id="IPR023401">
    <property type="entry name" value="ODC_N"/>
</dbReference>
<comment type="caution">
    <text evidence="1">The sequence shown here is derived from an EMBL/GenBank/DDBJ whole genome shotgun (WGS) entry which is preliminary data.</text>
</comment>
<dbReference type="InterPro" id="IPR003462">
    <property type="entry name" value="ODC_Mu_crystall"/>
</dbReference>
<keyword evidence="2" id="KW-1185">Reference proteome</keyword>
<protein>
    <submittedName>
        <fullName evidence="1">Ornithine cyclodeaminase/alanine dehydrogenase-like protein (Mu-crystallin family)</fullName>
    </submittedName>
</protein>
<evidence type="ECO:0000313" key="1">
    <source>
        <dbReference type="EMBL" id="MBA8847509.1"/>
    </source>
</evidence>
<evidence type="ECO:0000313" key="2">
    <source>
        <dbReference type="Proteomes" id="UP000585905"/>
    </source>
</evidence>
<dbReference type="AlphaFoldDB" id="A0A839E4A2"/>
<gene>
    <name evidence="1" type="ORF">FHX53_001094</name>
</gene>
<organism evidence="1 2">
    <name type="scientific">Microcella alkalica</name>
    <dbReference type="NCBI Taxonomy" id="355930"/>
    <lineage>
        <taxon>Bacteria</taxon>
        <taxon>Bacillati</taxon>
        <taxon>Actinomycetota</taxon>
        <taxon>Actinomycetes</taxon>
        <taxon>Micrococcales</taxon>
        <taxon>Microbacteriaceae</taxon>
        <taxon>Microcella</taxon>
    </lineage>
</organism>
<dbReference type="Gene3D" id="3.30.1780.10">
    <property type="entry name" value="ornithine cyclodeaminase, domain 1"/>
    <property type="match status" value="1"/>
</dbReference>
<dbReference type="Gene3D" id="3.40.50.720">
    <property type="entry name" value="NAD(P)-binding Rossmann-like Domain"/>
    <property type="match status" value="1"/>
</dbReference>
<dbReference type="Proteomes" id="UP000585905">
    <property type="component" value="Unassembled WGS sequence"/>
</dbReference>
<sequence length="324" mass="34629">MTLLLSRSDVSEIAWADGGRALDLLIERIEDAYSQLHDGVAAQHARIYLRPQTEARRPPGLFSMSALLPRTARMGTRLMAITQQGKAGAGVLVLFDHVTSELLAIVDDELLHSYRSGAPAGLATRMLARPESEVVACIGSSTMAMGGLVMTSRSLPNLSKVLIYSPNEERRSAFASEMADTLGVDVVAVDSADIAAAQADVVVIGTNADRPVVSDEAIRPGTHISVLARNEVPMTTFRRSRIVLGSRMAQRELDPPWSDPIPDGWVDAELSDLVGGTGSRRTEADDVTVFVGSGPLAMWDVAAAAVFHEEGTRMGLGMSMDFSA</sequence>
<proteinExistence type="predicted"/>
<dbReference type="InterPro" id="IPR036291">
    <property type="entry name" value="NAD(P)-bd_dom_sf"/>
</dbReference>
<dbReference type="RefSeq" id="WP_182490339.1">
    <property type="nucleotide sequence ID" value="NZ_BAAAOV010000010.1"/>
</dbReference>